<dbReference type="PANTHER" id="PTHR43649">
    <property type="entry name" value="ARABINOSE-BINDING PROTEIN-RELATED"/>
    <property type="match status" value="1"/>
</dbReference>
<name>A0A934J8U9_9BACL</name>
<proteinExistence type="predicted"/>
<feature type="chain" id="PRO_5038558573" evidence="2">
    <location>
        <begin position="21"/>
        <end position="459"/>
    </location>
</feature>
<dbReference type="InterPro" id="IPR006059">
    <property type="entry name" value="SBP"/>
</dbReference>
<dbReference type="Pfam" id="PF01547">
    <property type="entry name" value="SBP_bac_1"/>
    <property type="match status" value="1"/>
</dbReference>
<dbReference type="Gene3D" id="3.40.190.10">
    <property type="entry name" value="Periplasmic binding protein-like II"/>
    <property type="match status" value="1"/>
</dbReference>
<evidence type="ECO:0000313" key="4">
    <source>
        <dbReference type="Proteomes" id="UP000640274"/>
    </source>
</evidence>
<evidence type="ECO:0000256" key="2">
    <source>
        <dbReference type="SAM" id="SignalP"/>
    </source>
</evidence>
<protein>
    <submittedName>
        <fullName evidence="3">Extracellular solute-binding protein</fullName>
    </submittedName>
</protein>
<reference evidence="3" key="1">
    <citation type="submission" date="2020-12" db="EMBL/GenBank/DDBJ databases">
        <authorList>
            <person name="Huq M.A."/>
        </authorList>
    </citation>
    <scope>NUCLEOTIDE SEQUENCE</scope>
    <source>
        <strain evidence="3">MAHUQ-46</strain>
    </source>
</reference>
<organism evidence="3 4">
    <name type="scientific">Paenibacillus roseus</name>
    <dbReference type="NCBI Taxonomy" id="2798579"/>
    <lineage>
        <taxon>Bacteria</taxon>
        <taxon>Bacillati</taxon>
        <taxon>Bacillota</taxon>
        <taxon>Bacilli</taxon>
        <taxon>Bacillales</taxon>
        <taxon>Paenibacillaceae</taxon>
        <taxon>Paenibacillus</taxon>
    </lineage>
</organism>
<feature type="signal peptide" evidence="2">
    <location>
        <begin position="1"/>
        <end position="20"/>
    </location>
</feature>
<dbReference type="AlphaFoldDB" id="A0A934J8U9"/>
<comment type="caution">
    <text evidence="3">The sequence shown here is derived from an EMBL/GenBank/DDBJ whole genome shotgun (WGS) entry which is preliminary data.</text>
</comment>
<dbReference type="EMBL" id="JAELUP010000107">
    <property type="protein sequence ID" value="MBJ6363949.1"/>
    <property type="molecule type" value="Genomic_DNA"/>
</dbReference>
<dbReference type="PANTHER" id="PTHR43649:SF12">
    <property type="entry name" value="DIACETYLCHITOBIOSE BINDING PROTEIN DASA"/>
    <property type="match status" value="1"/>
</dbReference>
<dbReference type="RefSeq" id="WP_199021542.1">
    <property type="nucleotide sequence ID" value="NZ_JAELUP010000107.1"/>
</dbReference>
<accession>A0A934J8U9</accession>
<evidence type="ECO:0000256" key="1">
    <source>
        <dbReference type="SAM" id="MobiDB-lite"/>
    </source>
</evidence>
<dbReference type="Proteomes" id="UP000640274">
    <property type="component" value="Unassembled WGS sequence"/>
</dbReference>
<dbReference type="SUPFAM" id="SSF53850">
    <property type="entry name" value="Periplasmic binding protein-like II"/>
    <property type="match status" value="1"/>
</dbReference>
<feature type="compositionally biased region" description="Low complexity" evidence="1">
    <location>
        <begin position="24"/>
        <end position="39"/>
    </location>
</feature>
<dbReference type="PROSITE" id="PS51257">
    <property type="entry name" value="PROKAR_LIPOPROTEIN"/>
    <property type="match status" value="1"/>
</dbReference>
<gene>
    <name evidence="3" type="ORF">JFN88_22290</name>
</gene>
<keyword evidence="2" id="KW-0732">Signal</keyword>
<sequence length="459" mass="51051">MRKTSIFLFMLLFALSAALSACSSGSGTTPTNGNSVNSNTGGGDQGSNKSEPEPEPVKDLSGELELWSFNPDSFPESIEAFEAKYPKVKINVVVMSIAEMHEKALTAIASGSGGPDVLFLEGGYFRQFNAIEGLEDLLQEPYNAGQYREHFTDANWNRWLSIDGKRLIGMPWDMPPSVTYYRQDIMEENGFPTDPAELMQYMADSNNFLNMARTLKNKGVYLLEWRDQPVGLMNNGISFFDKDLNYRRNTDGFVKGLDISKQIAQEELYLGQSIWSEEGQQAVKNGKLAFLYMGSWGANIVQDWGGEEQTGKWRVTGLPFGAYGGNGGSVLSILSQSKNKELAWEFVKWNLATDEGQLIWTKKGMMPGYKPAWEFPEFKNVRHPYLGNQNMNQLYAALLDKVPPSFATPLDGRAGEIWGSGIAEVMDKNLDSKAALQKIEDDILAAVGAERQKLLDARN</sequence>
<evidence type="ECO:0000313" key="3">
    <source>
        <dbReference type="EMBL" id="MBJ6363949.1"/>
    </source>
</evidence>
<dbReference type="InterPro" id="IPR050490">
    <property type="entry name" value="Bact_solute-bd_prot1"/>
</dbReference>
<keyword evidence="4" id="KW-1185">Reference proteome</keyword>
<feature type="region of interest" description="Disordered" evidence="1">
    <location>
        <begin position="24"/>
        <end position="58"/>
    </location>
</feature>